<dbReference type="Proteomes" id="UP000295832">
    <property type="component" value="Unassembled WGS sequence"/>
</dbReference>
<dbReference type="AlphaFoldDB" id="A0A4R8H360"/>
<evidence type="ECO:0000313" key="3">
    <source>
        <dbReference type="Proteomes" id="UP000295832"/>
    </source>
</evidence>
<keyword evidence="1" id="KW-0472">Membrane</keyword>
<evidence type="ECO:0000313" key="2">
    <source>
        <dbReference type="EMBL" id="TDX48907.1"/>
    </source>
</evidence>
<comment type="caution">
    <text evidence="2">The sequence shown here is derived from an EMBL/GenBank/DDBJ whole genome shotgun (WGS) entry which is preliminary data.</text>
</comment>
<dbReference type="STRING" id="926561.GCA_000379025_02072"/>
<reference evidence="2 3" key="1">
    <citation type="submission" date="2019-03" db="EMBL/GenBank/DDBJ databases">
        <title>Subsurface microbial communities from deep shales in Ohio and West Virginia, USA.</title>
        <authorList>
            <person name="Wrighton K."/>
        </authorList>
    </citation>
    <scope>NUCLEOTIDE SEQUENCE [LARGE SCALE GENOMIC DNA]</scope>
    <source>
        <strain evidence="2 3">MSL 6dP</strain>
    </source>
</reference>
<keyword evidence="1" id="KW-1133">Transmembrane helix</keyword>
<name>A0A4R8H360_9FIRM</name>
<evidence type="ECO:0000256" key="1">
    <source>
        <dbReference type="SAM" id="Phobius"/>
    </source>
</evidence>
<feature type="transmembrane region" description="Helical" evidence="1">
    <location>
        <begin position="12"/>
        <end position="30"/>
    </location>
</feature>
<proteinExistence type="predicted"/>
<accession>A0A4R8H360</accession>
<dbReference type="EMBL" id="SOEG01000024">
    <property type="protein sequence ID" value="TDX48907.1"/>
    <property type="molecule type" value="Genomic_DNA"/>
</dbReference>
<organism evidence="2 3">
    <name type="scientific">Orenia marismortui</name>
    <dbReference type="NCBI Taxonomy" id="46469"/>
    <lineage>
        <taxon>Bacteria</taxon>
        <taxon>Bacillati</taxon>
        <taxon>Bacillota</taxon>
        <taxon>Clostridia</taxon>
        <taxon>Halanaerobiales</taxon>
        <taxon>Halobacteroidaceae</taxon>
        <taxon>Orenia</taxon>
    </lineage>
</organism>
<protein>
    <submittedName>
        <fullName evidence="2">Uncharacterized protein</fullName>
    </submittedName>
</protein>
<keyword evidence="1" id="KW-0812">Transmembrane</keyword>
<sequence length="35" mass="3837">MELEKIGVSTDWIAVIIGIVLGLLIKLGLIDNISW</sequence>
<gene>
    <name evidence="2" type="ORF">C7959_12418</name>
</gene>
<keyword evidence="3" id="KW-1185">Reference proteome</keyword>